<evidence type="ECO:0000313" key="6">
    <source>
        <dbReference type="Proteomes" id="UP000636960"/>
    </source>
</evidence>
<dbReference type="PANTHER" id="PTHR10668">
    <property type="entry name" value="PHYTOENE DEHYDROGENASE"/>
    <property type="match status" value="1"/>
</dbReference>
<dbReference type="Gene3D" id="3.50.50.60">
    <property type="entry name" value="FAD/NAD(P)-binding domain"/>
    <property type="match status" value="2"/>
</dbReference>
<dbReference type="AlphaFoldDB" id="A0A919MTH5"/>
<comment type="caution">
    <text evidence="5">The sequence shown here is derived from an EMBL/GenBank/DDBJ whole genome shotgun (WGS) entry which is preliminary data.</text>
</comment>
<dbReference type="Proteomes" id="UP000636960">
    <property type="component" value="Unassembled WGS sequence"/>
</dbReference>
<comment type="subunit">
    <text evidence="2">Interacts with COX5B; this interaction may contribute to localize PYROXD2 to the inner face of the inner mitochondrial membrane.</text>
</comment>
<dbReference type="GO" id="GO:0016491">
    <property type="term" value="F:oxidoreductase activity"/>
    <property type="evidence" value="ECO:0007669"/>
    <property type="project" value="InterPro"/>
</dbReference>
<dbReference type="EMBL" id="BOMV01000012">
    <property type="protein sequence ID" value="GIE94269.1"/>
    <property type="molecule type" value="Genomic_DNA"/>
</dbReference>
<proteinExistence type="predicted"/>
<dbReference type="InterPro" id="IPR002937">
    <property type="entry name" value="Amino_oxidase"/>
</dbReference>
<dbReference type="Pfam" id="PF01593">
    <property type="entry name" value="Amino_oxidase"/>
    <property type="match status" value="1"/>
</dbReference>
<evidence type="ECO:0000256" key="2">
    <source>
        <dbReference type="ARBA" id="ARBA00038825"/>
    </source>
</evidence>
<comment type="function">
    <text evidence="1">Probable oxidoreductase that may play a role as regulator of mitochondrial function.</text>
</comment>
<gene>
    <name evidence="5" type="primary">crtO</name>
    <name evidence="5" type="ORF">Ari01nite_17340</name>
</gene>
<dbReference type="PANTHER" id="PTHR10668:SF103">
    <property type="entry name" value="PYRIDINE NUCLEOTIDE-DISULFIDE OXIDOREDUCTASE DOMAIN-CONTAINING PROTEIN 2"/>
    <property type="match status" value="1"/>
</dbReference>
<name>A0A919MTH5_9ACTN</name>
<reference evidence="5" key="1">
    <citation type="submission" date="2021-01" db="EMBL/GenBank/DDBJ databases">
        <title>Whole genome shotgun sequence of Actinoplanes rishiriensis NBRC 108556.</title>
        <authorList>
            <person name="Komaki H."/>
            <person name="Tamura T."/>
        </authorList>
    </citation>
    <scope>NUCLEOTIDE SEQUENCE</scope>
    <source>
        <strain evidence="5">NBRC 108556</strain>
    </source>
</reference>
<feature type="domain" description="Amine oxidase" evidence="4">
    <location>
        <begin position="18"/>
        <end position="492"/>
    </location>
</feature>
<evidence type="ECO:0000256" key="1">
    <source>
        <dbReference type="ARBA" id="ARBA00037217"/>
    </source>
</evidence>
<organism evidence="5 6">
    <name type="scientific">Paractinoplanes rishiriensis</name>
    <dbReference type="NCBI Taxonomy" id="1050105"/>
    <lineage>
        <taxon>Bacteria</taxon>
        <taxon>Bacillati</taxon>
        <taxon>Actinomycetota</taxon>
        <taxon>Actinomycetes</taxon>
        <taxon>Micromonosporales</taxon>
        <taxon>Micromonosporaceae</taxon>
        <taxon>Paractinoplanes</taxon>
    </lineage>
</organism>
<evidence type="ECO:0000313" key="5">
    <source>
        <dbReference type="EMBL" id="GIE94269.1"/>
    </source>
</evidence>
<sequence length="506" mass="53146">MGMPEEVDVVVVGAGHNGLICAAYLASAGLDVAVLEARPIPGGNTVTEELTLPGFAHDSCSSAHVLIQSNPLLADDELELVSRWGLEYVHTDPAVVLPRDDGSLLTVHRSLDATADEIARWSAADAVAFRQLVEEWQGGLAEVHGRWSSGFDLGSSAAAAAYRDLRARSAWDVVHERFGHPAVRDLMLWLSLATIQDPRRPGTGVLPSSITAGRLRFGWSTPLGGSGALPAALIRLLTDRGGVVECDAVVNRIEVRDGRAVAVHTADGRRVAGRRAVVAANHLATLPGMLERVPGDLDRARAAWRPGLSVFAVHAALGSDLTFSGVRAAAAGLGGTEGIARQLDAFHRGQTDATDPWLLLVNQTVVDPSRAPAGAGTFKILTVAPWERADGRDWSVARDFFADELLGLVAARTNLDILAQCAESPVDVAAHNQHNLGGSCHGGEFAMDGGEWLVGWPDYATSIDGLYLTGSTSHPGGSVSGRPGRNAARAVLTGLGLDPAVVMGPR</sequence>
<dbReference type="RefSeq" id="WP_203780588.1">
    <property type="nucleotide sequence ID" value="NZ_BOMV01000012.1"/>
</dbReference>
<evidence type="ECO:0000259" key="4">
    <source>
        <dbReference type="Pfam" id="PF01593"/>
    </source>
</evidence>
<dbReference type="SUPFAM" id="SSF51905">
    <property type="entry name" value="FAD/NAD(P)-binding domain"/>
    <property type="match status" value="1"/>
</dbReference>
<protein>
    <recommendedName>
        <fullName evidence="3">Pyridine nucleotide-disulfide oxidoreductase domain-containing protein 2</fullName>
    </recommendedName>
</protein>
<accession>A0A919MTH5</accession>
<dbReference type="InterPro" id="IPR036188">
    <property type="entry name" value="FAD/NAD-bd_sf"/>
</dbReference>
<evidence type="ECO:0000256" key="3">
    <source>
        <dbReference type="ARBA" id="ARBA00040298"/>
    </source>
</evidence>
<keyword evidence="6" id="KW-1185">Reference proteome</keyword>